<dbReference type="OrthoDB" id="5801306at2"/>
<dbReference type="RefSeq" id="WP_085802310.1">
    <property type="nucleotide sequence ID" value="NZ_FWXB01000025.1"/>
</dbReference>
<dbReference type="SMART" id="SM00773">
    <property type="entry name" value="WGR"/>
    <property type="match status" value="1"/>
</dbReference>
<dbReference type="AlphaFoldDB" id="A0A1X7BXS7"/>
<keyword evidence="3" id="KW-1185">Reference proteome</keyword>
<evidence type="ECO:0000313" key="2">
    <source>
        <dbReference type="EMBL" id="SMC14412.1"/>
    </source>
</evidence>
<dbReference type="EMBL" id="FWXB01000025">
    <property type="protein sequence ID" value="SMC14412.1"/>
    <property type="molecule type" value="Genomic_DNA"/>
</dbReference>
<accession>A0A1X7BXS7</accession>
<dbReference type="InterPro" id="IPR036930">
    <property type="entry name" value="WGR_dom_sf"/>
</dbReference>
<dbReference type="CDD" id="cd07996">
    <property type="entry name" value="WGR_MMR_like"/>
    <property type="match status" value="1"/>
</dbReference>
<evidence type="ECO:0000313" key="3">
    <source>
        <dbReference type="Proteomes" id="UP000193224"/>
    </source>
</evidence>
<dbReference type="Pfam" id="PF05406">
    <property type="entry name" value="WGR"/>
    <property type="match status" value="1"/>
</dbReference>
<dbReference type="InterPro" id="IPR008893">
    <property type="entry name" value="WGR_domain"/>
</dbReference>
<proteinExistence type="predicted"/>
<reference evidence="2 3" key="1">
    <citation type="submission" date="2017-03" db="EMBL/GenBank/DDBJ databases">
        <authorList>
            <person name="Afonso C.L."/>
            <person name="Miller P.J."/>
            <person name="Scott M.A."/>
            <person name="Spackman E."/>
            <person name="Goraichik I."/>
            <person name="Dimitrov K.M."/>
            <person name="Suarez D.L."/>
            <person name="Swayne D.E."/>
        </authorList>
    </citation>
    <scope>NUCLEOTIDE SEQUENCE [LARGE SCALE GENOMIC DNA]</scope>
    <source>
        <strain evidence="2 3">CECT 7745</strain>
    </source>
</reference>
<dbReference type="Proteomes" id="UP000193224">
    <property type="component" value="Unassembled WGS sequence"/>
</dbReference>
<feature type="domain" description="WGR" evidence="1">
    <location>
        <begin position="1"/>
        <end position="82"/>
    </location>
</feature>
<dbReference type="InterPro" id="IPR049809">
    <property type="entry name" value="YehF/YfeS-like_WGR"/>
</dbReference>
<dbReference type="SUPFAM" id="SSF142921">
    <property type="entry name" value="WGR domain-like"/>
    <property type="match status" value="1"/>
</dbReference>
<evidence type="ECO:0000259" key="1">
    <source>
        <dbReference type="PROSITE" id="PS51977"/>
    </source>
</evidence>
<dbReference type="Gene3D" id="2.20.140.10">
    <property type="entry name" value="WGR domain"/>
    <property type="match status" value="1"/>
</dbReference>
<protein>
    <submittedName>
        <fullName evidence="2">WGR domain protein</fullName>
    </submittedName>
</protein>
<organism evidence="2 3">
    <name type="scientific">Roseovarius aestuarii</name>
    <dbReference type="NCBI Taxonomy" id="475083"/>
    <lineage>
        <taxon>Bacteria</taxon>
        <taxon>Pseudomonadati</taxon>
        <taxon>Pseudomonadota</taxon>
        <taxon>Alphaproteobacteria</taxon>
        <taxon>Rhodobacterales</taxon>
        <taxon>Roseobacteraceae</taxon>
        <taxon>Roseovarius</taxon>
    </lineage>
</organism>
<dbReference type="PROSITE" id="PS51977">
    <property type="entry name" value="WGR"/>
    <property type="match status" value="1"/>
</dbReference>
<sequence>MQIRLEKIIPEKRQHRFYVMQVTRTLFGEWCLIREWGRIGSAGGQRMTDYTASKKDAEAALTKLSDQKRRRGYHLCEAQHVF</sequence>
<gene>
    <name evidence="2" type="ORF">ROA7745_04279</name>
</gene>
<name>A0A1X7BXS7_9RHOB</name>